<comment type="caution">
    <text evidence="2">The sequence shown here is derived from an EMBL/GenBank/DDBJ whole genome shotgun (WGS) entry which is preliminary data.</text>
</comment>
<evidence type="ECO:0000313" key="3">
    <source>
        <dbReference type="Proteomes" id="UP000186905"/>
    </source>
</evidence>
<protein>
    <recommendedName>
        <fullName evidence="4">Molecular chaperone TorD</fullName>
    </recommendedName>
</protein>
<keyword evidence="1" id="KW-0143">Chaperone</keyword>
<dbReference type="InterPro" id="IPR036411">
    <property type="entry name" value="TorD-like_sf"/>
</dbReference>
<dbReference type="Proteomes" id="UP000186905">
    <property type="component" value="Unassembled WGS sequence"/>
</dbReference>
<dbReference type="AlphaFoldDB" id="A0A1Q9GLI1"/>
<dbReference type="Pfam" id="PF02613">
    <property type="entry name" value="Nitrate_red_del"/>
    <property type="match status" value="1"/>
</dbReference>
<name>A0A1Q9GLI1_9GAMM</name>
<sequence>MNKRKCVELRSHTYRLFAGLINQPMSAATWQQLIQWAKQTGESGFLSPVQQWIIEHEKLSNDGLMSMAVDFTCLFTGISQEFGPPPPYEHLYRENIEPSDCRSAVIQCYNNYDFKPLDPYNNVSDHIVAELQYMSFLASQQLQPTDIFLELNDTLILRQQSFLQHHLLSWVHSWCNHVESQNNKLKFYSHVISALICFLEQDFENLSRDRAPT</sequence>
<dbReference type="PANTHER" id="PTHR34227:SF1">
    <property type="entry name" value="DIMETHYL SULFOXIDE REDUCTASE CHAPERONE-RELATED"/>
    <property type="match status" value="1"/>
</dbReference>
<keyword evidence="3" id="KW-1185">Reference proteome</keyword>
<accession>A0A1Q9GLI1</accession>
<dbReference type="PANTHER" id="PTHR34227">
    <property type="entry name" value="CHAPERONE PROTEIN YCDY"/>
    <property type="match status" value="1"/>
</dbReference>
<proteinExistence type="predicted"/>
<evidence type="ECO:0000256" key="1">
    <source>
        <dbReference type="ARBA" id="ARBA00023186"/>
    </source>
</evidence>
<dbReference type="SUPFAM" id="SSF89155">
    <property type="entry name" value="TorD-like"/>
    <property type="match status" value="1"/>
</dbReference>
<gene>
    <name evidence="2" type="ORF">BIT28_22525</name>
</gene>
<evidence type="ECO:0008006" key="4">
    <source>
        <dbReference type="Google" id="ProtNLM"/>
    </source>
</evidence>
<dbReference type="InterPro" id="IPR020945">
    <property type="entry name" value="DMSO/NO3_reduct_chaperone"/>
</dbReference>
<dbReference type="STRING" id="1903952.BIT28_22525"/>
<dbReference type="Gene3D" id="1.10.3480.10">
    <property type="entry name" value="TorD-like"/>
    <property type="match status" value="1"/>
</dbReference>
<reference evidence="2 3" key="1">
    <citation type="submission" date="2016-09" db="EMBL/GenBank/DDBJ databases">
        <title>Photobacterium proteolyticum sp. nov. a protease producing bacterium isolated from ocean sediments of Laizhou Bay.</title>
        <authorList>
            <person name="Li Y."/>
        </authorList>
    </citation>
    <scope>NUCLEOTIDE SEQUENCE [LARGE SCALE GENOMIC DNA]</scope>
    <source>
        <strain evidence="2 3">13-12</strain>
    </source>
</reference>
<organism evidence="2 3">
    <name type="scientific">Photobacterium proteolyticum</name>
    <dbReference type="NCBI Taxonomy" id="1903952"/>
    <lineage>
        <taxon>Bacteria</taxon>
        <taxon>Pseudomonadati</taxon>
        <taxon>Pseudomonadota</taxon>
        <taxon>Gammaproteobacteria</taxon>
        <taxon>Vibrionales</taxon>
        <taxon>Vibrionaceae</taxon>
        <taxon>Photobacterium</taxon>
    </lineage>
</organism>
<evidence type="ECO:0000313" key="2">
    <source>
        <dbReference type="EMBL" id="OLQ75418.1"/>
    </source>
</evidence>
<dbReference type="RefSeq" id="WP_075764360.1">
    <property type="nucleotide sequence ID" value="NZ_MJIL01000075.1"/>
</dbReference>
<dbReference type="InterPro" id="IPR050289">
    <property type="entry name" value="TorD/DmsD_chaperones"/>
</dbReference>
<dbReference type="EMBL" id="MJIL01000075">
    <property type="protein sequence ID" value="OLQ75418.1"/>
    <property type="molecule type" value="Genomic_DNA"/>
</dbReference>